<dbReference type="InterPro" id="IPR020003">
    <property type="entry name" value="ATPase_a/bsu_AS"/>
</dbReference>
<protein>
    <recommendedName>
        <fullName evidence="4">V-type ATP synthase beta chain</fullName>
    </recommendedName>
    <alternativeName>
        <fullName evidence="4">V-ATPase subunit B</fullName>
    </alternativeName>
</protein>
<keyword evidence="2 4" id="KW-0813">Transport</keyword>
<dbReference type="InterPro" id="IPR004100">
    <property type="entry name" value="ATPase_F1/V1/A1_a/bsu_N"/>
</dbReference>
<proteinExistence type="inferred from homology"/>
<dbReference type="AlphaFoldDB" id="A0A410Q8G0"/>
<dbReference type="PROSITE" id="PS00152">
    <property type="entry name" value="ATPASE_ALPHA_BETA"/>
    <property type="match status" value="1"/>
</dbReference>
<dbReference type="InterPro" id="IPR000194">
    <property type="entry name" value="ATPase_F1/V1/A1_a/bsu_nucl-bd"/>
</dbReference>
<evidence type="ECO:0000256" key="3">
    <source>
        <dbReference type="ARBA" id="ARBA00023065"/>
    </source>
</evidence>
<dbReference type="InterPro" id="IPR055190">
    <property type="entry name" value="ATP-synt_VA_C"/>
</dbReference>
<sequence length="460" mass="51878">MRKEYLLLDRIEGPLIELSDVDEVGYGEVVEVKTSGNEKKLGKVVKIEGNKVIVQVFGDTSGISIKNSTVNFKGEPLELPLSRDILGRTFNGLGRPIDGGGNIYSKKKYNVNGRPINPVARRYPRNYIQTGISSIDGLMTLIRGQKLPVFSGNGLPHNELAAQIVRQAKLQSEDGKKEEFAIIFAAIGVKHDEANFFRESFSESQVLERVVMYINYADDPIMERIIVPRCALTAAEYLAFEEGINVLVIMTDMTSYGEALREISSLREEVPSRRGYPGYLYSDLASLYERAGMLKGSKGSITLIPILTMPNDDITHPIPDLTGYITEGQIVLSRELYQKDIYPPINVLPSLSRLMKDGIGKGYTREDHPDLANQLFSSYSKVQEVRSLSQIIGEDDLTERDRKYLQFGKEFEEKFVKQGFNENRDISETFDISWDLLSILPVEELDRIDPSLIDKYLKIR</sequence>
<dbReference type="GO" id="GO:0042777">
    <property type="term" value="P:proton motive force-driven plasma membrane ATP synthesis"/>
    <property type="evidence" value="ECO:0007669"/>
    <property type="project" value="UniProtKB-UniRule"/>
</dbReference>
<feature type="domain" description="ATPase F1/V1/A1 complex alpha/beta subunit N-terminal" evidence="6">
    <location>
        <begin position="11"/>
        <end position="74"/>
    </location>
</feature>
<dbReference type="CDD" id="cd18112">
    <property type="entry name" value="ATP-synt_V_A-type_beta_C"/>
    <property type="match status" value="1"/>
</dbReference>
<dbReference type="Pfam" id="PF02874">
    <property type="entry name" value="ATP-synt_ab_N"/>
    <property type="match status" value="1"/>
</dbReference>
<dbReference type="SUPFAM" id="SSF47917">
    <property type="entry name" value="C-terminal domain of alpha and beta subunits of F1 ATP synthase"/>
    <property type="match status" value="1"/>
</dbReference>
<dbReference type="CDD" id="cd18118">
    <property type="entry name" value="ATP-synt_V_A-type_beta_N"/>
    <property type="match status" value="1"/>
</dbReference>
<evidence type="ECO:0000313" key="9">
    <source>
        <dbReference type="Proteomes" id="UP000287969"/>
    </source>
</evidence>
<dbReference type="Gene3D" id="3.40.50.12240">
    <property type="match status" value="1"/>
</dbReference>
<feature type="domain" description="ATPase F1/V1/A1 complex alpha/beta subunit nucleotide-binding" evidence="5">
    <location>
        <begin position="131"/>
        <end position="352"/>
    </location>
</feature>
<dbReference type="KEGG" id="spoa:EQM13_00890"/>
<evidence type="ECO:0000259" key="5">
    <source>
        <dbReference type="Pfam" id="PF00006"/>
    </source>
</evidence>
<dbReference type="SUPFAM" id="SSF52540">
    <property type="entry name" value="P-loop containing nucleoside triphosphate hydrolases"/>
    <property type="match status" value="1"/>
</dbReference>
<keyword evidence="9" id="KW-1185">Reference proteome</keyword>
<dbReference type="EMBL" id="CP035282">
    <property type="protein sequence ID" value="QAT60226.1"/>
    <property type="molecule type" value="Genomic_DNA"/>
</dbReference>
<keyword evidence="3 4" id="KW-0406">Ion transport</keyword>
<dbReference type="OrthoDB" id="9802718at2"/>
<name>A0A410Q8G0_9FIRM</name>
<dbReference type="InterPro" id="IPR022879">
    <property type="entry name" value="V-ATPase_su_B/beta"/>
</dbReference>
<evidence type="ECO:0000256" key="2">
    <source>
        <dbReference type="ARBA" id="ARBA00022448"/>
    </source>
</evidence>
<dbReference type="InterPro" id="IPR027417">
    <property type="entry name" value="P-loop_NTPase"/>
</dbReference>
<evidence type="ECO:0000256" key="4">
    <source>
        <dbReference type="HAMAP-Rule" id="MF_00310"/>
    </source>
</evidence>
<dbReference type="Proteomes" id="UP000287969">
    <property type="component" value="Chromosome"/>
</dbReference>
<dbReference type="PANTHER" id="PTHR43389">
    <property type="entry name" value="V-TYPE PROTON ATPASE SUBUNIT B"/>
    <property type="match status" value="1"/>
</dbReference>
<dbReference type="RefSeq" id="WP_114219400.1">
    <property type="nucleotide sequence ID" value="NZ_CP035282.1"/>
</dbReference>
<dbReference type="Pfam" id="PF22919">
    <property type="entry name" value="ATP-synt_VA_C"/>
    <property type="match status" value="1"/>
</dbReference>
<dbReference type="CDD" id="cd01135">
    <property type="entry name" value="V_A-ATPase_B"/>
    <property type="match status" value="1"/>
</dbReference>
<feature type="domain" description="ATP synthase A/B type C-terminal" evidence="7">
    <location>
        <begin position="357"/>
        <end position="456"/>
    </location>
</feature>
<evidence type="ECO:0000256" key="1">
    <source>
        <dbReference type="ARBA" id="ARBA00008936"/>
    </source>
</evidence>
<dbReference type="GO" id="GO:0046933">
    <property type="term" value="F:proton-transporting ATP synthase activity, rotational mechanism"/>
    <property type="evidence" value="ECO:0007669"/>
    <property type="project" value="UniProtKB-UniRule"/>
</dbReference>
<dbReference type="HAMAP" id="MF_00310">
    <property type="entry name" value="ATP_synth_B_arch"/>
    <property type="match status" value="1"/>
</dbReference>
<gene>
    <name evidence="4" type="primary">atpB</name>
    <name evidence="8" type="ORF">EQM13_00890</name>
</gene>
<organism evidence="8 9">
    <name type="scientific">Acidilutibacter cellobiosedens</name>
    <dbReference type="NCBI Taxonomy" id="2507161"/>
    <lineage>
        <taxon>Bacteria</taxon>
        <taxon>Bacillati</taxon>
        <taxon>Bacillota</taxon>
        <taxon>Tissierellia</taxon>
        <taxon>Tissierellales</taxon>
        <taxon>Acidilutibacteraceae</taxon>
        <taxon>Acidilutibacter</taxon>
    </lineage>
</organism>
<accession>A0A410Q8G0</accession>
<evidence type="ECO:0000259" key="6">
    <source>
        <dbReference type="Pfam" id="PF02874"/>
    </source>
</evidence>
<dbReference type="GO" id="GO:0005524">
    <property type="term" value="F:ATP binding"/>
    <property type="evidence" value="ECO:0007669"/>
    <property type="project" value="UniProtKB-UniRule"/>
</dbReference>
<dbReference type="NCBIfam" id="NF003235">
    <property type="entry name" value="PRK04196.1"/>
    <property type="match status" value="1"/>
</dbReference>
<evidence type="ECO:0000259" key="7">
    <source>
        <dbReference type="Pfam" id="PF22919"/>
    </source>
</evidence>
<comment type="function">
    <text evidence="4">Produces ATP from ADP in the presence of a proton gradient across the membrane. The V-type beta chain is a regulatory subunit.</text>
</comment>
<dbReference type="PANTHER" id="PTHR43389:SF4">
    <property type="entry name" value="V-TYPE PROTON ATPASE SUBUNIT B"/>
    <property type="match status" value="1"/>
</dbReference>
<evidence type="ECO:0000313" key="8">
    <source>
        <dbReference type="EMBL" id="QAT60226.1"/>
    </source>
</evidence>
<comment type="similarity">
    <text evidence="1 4">Belongs to the ATPase alpha/beta chains family.</text>
</comment>
<keyword evidence="4" id="KW-0066">ATP synthesis</keyword>
<reference evidence="9" key="1">
    <citation type="submission" date="2019-01" db="EMBL/GenBank/DDBJ databases">
        <title>Draft genomes of a novel of Sporanaerobacter strains.</title>
        <authorList>
            <person name="Ma S."/>
        </authorList>
    </citation>
    <scope>NUCLEOTIDE SEQUENCE [LARGE SCALE GENOMIC DNA]</scope>
    <source>
        <strain evidence="9">NJN-17</strain>
    </source>
</reference>
<dbReference type="Pfam" id="PF00006">
    <property type="entry name" value="ATP-synt_ab"/>
    <property type="match status" value="1"/>
</dbReference>
<keyword evidence="4" id="KW-0375">Hydrogen ion transport</keyword>